<dbReference type="EMBL" id="BNCK01000004">
    <property type="protein sequence ID" value="GHF90963.1"/>
    <property type="molecule type" value="Genomic_DNA"/>
</dbReference>
<dbReference type="Proteomes" id="UP000623842">
    <property type="component" value="Unassembled WGS sequence"/>
</dbReference>
<dbReference type="GO" id="GO:0000270">
    <property type="term" value="P:peptidoglycan metabolic process"/>
    <property type="evidence" value="ECO:0007669"/>
    <property type="project" value="TreeGrafter"/>
</dbReference>
<dbReference type="GO" id="GO:0043164">
    <property type="term" value="P:Gram-negative-bacterium-type cell wall biogenesis"/>
    <property type="evidence" value="ECO:0007669"/>
    <property type="project" value="TreeGrafter"/>
</dbReference>
<gene>
    <name evidence="3" type="ORF">GCM10017161_18410</name>
</gene>
<evidence type="ECO:0000256" key="1">
    <source>
        <dbReference type="SAM" id="Phobius"/>
    </source>
</evidence>
<keyword evidence="1" id="KW-0472">Membrane</keyword>
<reference evidence="3" key="2">
    <citation type="submission" date="2020-09" db="EMBL/GenBank/DDBJ databases">
        <authorList>
            <person name="Sun Q."/>
            <person name="Kim S."/>
        </authorList>
    </citation>
    <scope>NUCLEOTIDE SEQUENCE</scope>
    <source>
        <strain evidence="3">KCTC 42731</strain>
    </source>
</reference>
<organism evidence="3 4">
    <name type="scientific">Thalassotalea marina</name>
    <dbReference type="NCBI Taxonomy" id="1673741"/>
    <lineage>
        <taxon>Bacteria</taxon>
        <taxon>Pseudomonadati</taxon>
        <taxon>Pseudomonadota</taxon>
        <taxon>Gammaproteobacteria</taxon>
        <taxon>Alteromonadales</taxon>
        <taxon>Colwelliaceae</taxon>
        <taxon>Thalassotalea</taxon>
    </lineage>
</organism>
<keyword evidence="1" id="KW-0812">Transmembrane</keyword>
<dbReference type="InterPro" id="IPR051599">
    <property type="entry name" value="Cell_Envelope_Assoc"/>
</dbReference>
<protein>
    <submittedName>
        <fullName evidence="3">Membrane protein</fullName>
    </submittedName>
</protein>
<dbReference type="CDD" id="cd06259">
    <property type="entry name" value="YdcF-like"/>
    <property type="match status" value="1"/>
</dbReference>
<keyword evidence="1" id="KW-1133">Transmembrane helix</keyword>
<dbReference type="PANTHER" id="PTHR30336">
    <property type="entry name" value="INNER MEMBRANE PROTEIN, PROBABLE PERMEASE"/>
    <property type="match status" value="1"/>
</dbReference>
<sequence length="251" mass="28205">MDLFILKKIIGLLLMPMSIVIVLLIFSLLTFKKHEAKSFKSLLLATLILVVSSIPWVSDHLMLPHENDYPAFTKQNQLDYIVILGCGHTTDTAWPATSQLKPCSLQRMVEGLRIYHLHPEAQIITSGSAFNNEESNAIKVKQALTSLGVPERKIFVESFPKDTEEEAQLIAPRVSGKKVALVTNADHMPRSVAYFKREGANVIAAPASPWVKGINNNKDWGYYVPTVQELQQTTNAWYETLGQIIQWVKSF</sequence>
<dbReference type="InterPro" id="IPR003848">
    <property type="entry name" value="DUF218"/>
</dbReference>
<comment type="caution">
    <text evidence="3">The sequence shown here is derived from an EMBL/GenBank/DDBJ whole genome shotgun (WGS) entry which is preliminary data.</text>
</comment>
<evidence type="ECO:0000313" key="4">
    <source>
        <dbReference type="Proteomes" id="UP000623842"/>
    </source>
</evidence>
<feature type="transmembrane region" description="Helical" evidence="1">
    <location>
        <begin position="41"/>
        <end position="58"/>
    </location>
</feature>
<reference evidence="3" key="1">
    <citation type="journal article" date="2014" name="Int. J. Syst. Evol. Microbiol.">
        <title>Complete genome sequence of Corynebacterium casei LMG S-19264T (=DSM 44701T), isolated from a smear-ripened cheese.</title>
        <authorList>
            <consortium name="US DOE Joint Genome Institute (JGI-PGF)"/>
            <person name="Walter F."/>
            <person name="Albersmeier A."/>
            <person name="Kalinowski J."/>
            <person name="Ruckert C."/>
        </authorList>
    </citation>
    <scope>NUCLEOTIDE SEQUENCE</scope>
    <source>
        <strain evidence="3">KCTC 42731</strain>
    </source>
</reference>
<evidence type="ECO:0000259" key="2">
    <source>
        <dbReference type="Pfam" id="PF02698"/>
    </source>
</evidence>
<dbReference type="PANTHER" id="PTHR30336:SF4">
    <property type="entry name" value="ENVELOPE BIOGENESIS FACTOR ELYC"/>
    <property type="match status" value="1"/>
</dbReference>
<name>A0A919EK76_9GAMM</name>
<dbReference type="GO" id="GO:0005886">
    <property type="term" value="C:plasma membrane"/>
    <property type="evidence" value="ECO:0007669"/>
    <property type="project" value="TreeGrafter"/>
</dbReference>
<dbReference type="AlphaFoldDB" id="A0A919EK76"/>
<feature type="transmembrane region" description="Helical" evidence="1">
    <location>
        <begin position="6"/>
        <end position="29"/>
    </location>
</feature>
<feature type="domain" description="DUF218" evidence="2">
    <location>
        <begin position="79"/>
        <end position="242"/>
    </location>
</feature>
<dbReference type="RefSeq" id="WP_189769622.1">
    <property type="nucleotide sequence ID" value="NZ_BNCK01000004.1"/>
</dbReference>
<proteinExistence type="predicted"/>
<evidence type="ECO:0000313" key="3">
    <source>
        <dbReference type="EMBL" id="GHF90963.1"/>
    </source>
</evidence>
<accession>A0A919EK76</accession>
<dbReference type="Pfam" id="PF02698">
    <property type="entry name" value="DUF218"/>
    <property type="match status" value="1"/>
</dbReference>
<keyword evidence="4" id="KW-1185">Reference proteome</keyword>